<evidence type="ECO:0000256" key="3">
    <source>
        <dbReference type="ARBA" id="ARBA00022989"/>
    </source>
</evidence>
<evidence type="ECO:0000256" key="1">
    <source>
        <dbReference type="ARBA" id="ARBA00004141"/>
    </source>
</evidence>
<comment type="caution">
    <text evidence="9">The sequence shown here is derived from an EMBL/GenBank/DDBJ whole genome shotgun (WGS) entry which is preliminary data.</text>
</comment>
<evidence type="ECO:0000256" key="2">
    <source>
        <dbReference type="ARBA" id="ARBA00022692"/>
    </source>
</evidence>
<evidence type="ECO:0000256" key="4">
    <source>
        <dbReference type="ARBA" id="ARBA00023002"/>
    </source>
</evidence>
<feature type="transmembrane region" description="Helical" evidence="8">
    <location>
        <begin position="31"/>
        <end position="49"/>
    </location>
</feature>
<dbReference type="Proteomes" id="UP001232148">
    <property type="component" value="Unassembled WGS sequence"/>
</dbReference>
<feature type="transmembrane region" description="Helical" evidence="8">
    <location>
        <begin position="119"/>
        <end position="139"/>
    </location>
</feature>
<comment type="similarity">
    <text evidence="7">Belongs to the anthrone oxygenase family.</text>
</comment>
<dbReference type="InterPro" id="IPR013901">
    <property type="entry name" value="Anthrone_oxy"/>
</dbReference>
<keyword evidence="5" id="KW-0503">Monooxygenase</keyword>
<evidence type="ECO:0000256" key="6">
    <source>
        <dbReference type="ARBA" id="ARBA00023136"/>
    </source>
</evidence>
<dbReference type="EMBL" id="MU842973">
    <property type="protein sequence ID" value="KAK2024181.1"/>
    <property type="molecule type" value="Genomic_DNA"/>
</dbReference>
<sequence length="143" mass="15565">MSLSLMAVPVLLDTADTSTQLFYQFVRLYHYGHRVLPGLSLATLALYTSGWAMSRGAGRPWAVYALAGAVTVAMIPFTWVFMVPTNNTLFDLHARSQSAVIVAGIDEAKDLLKRWGLLHLARCLFPLTGAVIGLSRLVGSDRG</sequence>
<keyword evidence="3 8" id="KW-1133">Transmembrane helix</keyword>
<evidence type="ECO:0000256" key="7">
    <source>
        <dbReference type="ARBA" id="ARBA00034313"/>
    </source>
</evidence>
<dbReference type="PANTHER" id="PTHR35042">
    <property type="entry name" value="ANTHRONE OXYGENASE ENCC"/>
    <property type="match status" value="1"/>
</dbReference>
<keyword evidence="6 8" id="KW-0472">Membrane</keyword>
<organism evidence="9 10">
    <name type="scientific">Colletotrichum zoysiae</name>
    <dbReference type="NCBI Taxonomy" id="1216348"/>
    <lineage>
        <taxon>Eukaryota</taxon>
        <taxon>Fungi</taxon>
        <taxon>Dikarya</taxon>
        <taxon>Ascomycota</taxon>
        <taxon>Pezizomycotina</taxon>
        <taxon>Sordariomycetes</taxon>
        <taxon>Hypocreomycetidae</taxon>
        <taxon>Glomerellales</taxon>
        <taxon>Glomerellaceae</taxon>
        <taxon>Colletotrichum</taxon>
        <taxon>Colletotrichum graminicola species complex</taxon>
    </lineage>
</organism>
<dbReference type="GO" id="GO:0016020">
    <property type="term" value="C:membrane"/>
    <property type="evidence" value="ECO:0007669"/>
    <property type="project" value="UniProtKB-SubCell"/>
</dbReference>
<dbReference type="Pfam" id="PF08592">
    <property type="entry name" value="Anthrone_oxy"/>
    <property type="match status" value="1"/>
</dbReference>
<keyword evidence="4" id="KW-0560">Oxidoreductase</keyword>
<reference evidence="9" key="1">
    <citation type="submission" date="2021-06" db="EMBL/GenBank/DDBJ databases">
        <title>Comparative genomics, transcriptomics and evolutionary studies reveal genomic signatures of adaptation to plant cell wall in hemibiotrophic fungi.</title>
        <authorList>
            <consortium name="DOE Joint Genome Institute"/>
            <person name="Baroncelli R."/>
            <person name="Diaz J.F."/>
            <person name="Benocci T."/>
            <person name="Peng M."/>
            <person name="Battaglia E."/>
            <person name="Haridas S."/>
            <person name="Andreopoulos W."/>
            <person name="Labutti K."/>
            <person name="Pangilinan J."/>
            <person name="Floch G.L."/>
            <person name="Makela M.R."/>
            <person name="Henrissat B."/>
            <person name="Grigoriev I.V."/>
            <person name="Crouch J.A."/>
            <person name="De Vries R.P."/>
            <person name="Sukno S.A."/>
            <person name="Thon M.R."/>
        </authorList>
    </citation>
    <scope>NUCLEOTIDE SEQUENCE</scope>
    <source>
        <strain evidence="9">MAFF235873</strain>
    </source>
</reference>
<dbReference type="PANTHER" id="PTHR35042:SF3">
    <property type="entry name" value="ANTHRONE OXYGENASE-RELATED"/>
    <property type="match status" value="1"/>
</dbReference>
<accession>A0AAD9H815</accession>
<protein>
    <submittedName>
        <fullName evidence="9">DUF1772-domain-containing protein</fullName>
    </submittedName>
</protein>
<evidence type="ECO:0000313" key="10">
    <source>
        <dbReference type="Proteomes" id="UP001232148"/>
    </source>
</evidence>
<dbReference type="AlphaFoldDB" id="A0AAD9H815"/>
<comment type="subcellular location">
    <subcellularLocation>
        <location evidence="1">Membrane</location>
        <topology evidence="1">Multi-pass membrane protein</topology>
    </subcellularLocation>
</comment>
<dbReference type="GO" id="GO:0004497">
    <property type="term" value="F:monooxygenase activity"/>
    <property type="evidence" value="ECO:0007669"/>
    <property type="project" value="UniProtKB-KW"/>
</dbReference>
<name>A0AAD9H815_9PEZI</name>
<proteinExistence type="inferred from homology"/>
<evidence type="ECO:0000256" key="5">
    <source>
        <dbReference type="ARBA" id="ARBA00023033"/>
    </source>
</evidence>
<feature type="transmembrane region" description="Helical" evidence="8">
    <location>
        <begin position="61"/>
        <end position="82"/>
    </location>
</feature>
<evidence type="ECO:0000313" key="9">
    <source>
        <dbReference type="EMBL" id="KAK2024181.1"/>
    </source>
</evidence>
<gene>
    <name evidence="9" type="ORF">LX32DRAFT_697367</name>
</gene>
<keyword evidence="2 8" id="KW-0812">Transmembrane</keyword>
<evidence type="ECO:0000256" key="8">
    <source>
        <dbReference type="SAM" id="Phobius"/>
    </source>
</evidence>
<keyword evidence="10" id="KW-1185">Reference proteome</keyword>